<name>L0NJF5_9HYPH</name>
<dbReference type="InterPro" id="IPR028082">
    <property type="entry name" value="Peripla_BP_I"/>
</dbReference>
<evidence type="ECO:0000313" key="7">
    <source>
        <dbReference type="EMBL" id="CCF20961.1"/>
    </source>
</evidence>
<comment type="similarity">
    <text evidence="2">Belongs to the bacterial solute-binding protein 2 family.</text>
</comment>
<evidence type="ECO:0000256" key="2">
    <source>
        <dbReference type="ARBA" id="ARBA00007639"/>
    </source>
</evidence>
<evidence type="ECO:0000256" key="5">
    <source>
        <dbReference type="SAM" id="SignalP"/>
    </source>
</evidence>
<keyword evidence="8" id="KW-1185">Reference proteome</keyword>
<dbReference type="InterPro" id="IPR025997">
    <property type="entry name" value="SBP_2_dom"/>
</dbReference>
<dbReference type="PANTHER" id="PTHR46847:SF1">
    <property type="entry name" value="D-ALLOSE-BINDING PERIPLASMIC PROTEIN-RELATED"/>
    <property type="match status" value="1"/>
</dbReference>
<evidence type="ECO:0000313" key="8">
    <source>
        <dbReference type="Proteomes" id="UP000010792"/>
    </source>
</evidence>
<dbReference type="KEGG" id="rht:NT26_3238"/>
<feature type="signal peptide" evidence="5">
    <location>
        <begin position="1"/>
        <end position="20"/>
    </location>
</feature>
<dbReference type="GO" id="GO:0030246">
    <property type="term" value="F:carbohydrate binding"/>
    <property type="evidence" value="ECO:0007669"/>
    <property type="project" value="UniProtKB-ARBA"/>
</dbReference>
<dbReference type="EMBL" id="FO082820">
    <property type="protein sequence ID" value="CCF20961.1"/>
    <property type="molecule type" value="Genomic_DNA"/>
</dbReference>
<dbReference type="Gene3D" id="3.40.50.2300">
    <property type="match status" value="2"/>
</dbReference>
<dbReference type="Proteomes" id="UP000010792">
    <property type="component" value="Chromosome"/>
</dbReference>
<accession>L0NJF5</accession>
<gene>
    <name evidence="7" type="ORF">NT26_3238</name>
</gene>
<evidence type="ECO:0000256" key="3">
    <source>
        <dbReference type="ARBA" id="ARBA00022729"/>
    </source>
</evidence>
<feature type="domain" description="Periplasmic binding protein" evidence="6">
    <location>
        <begin position="23"/>
        <end position="289"/>
    </location>
</feature>
<keyword evidence="4" id="KW-0175">Coiled coil</keyword>
<keyword evidence="3 5" id="KW-0732">Signal</keyword>
<evidence type="ECO:0000256" key="1">
    <source>
        <dbReference type="ARBA" id="ARBA00004196"/>
    </source>
</evidence>
<organism evidence="7 8">
    <name type="scientific">Pseudorhizobium banfieldiae</name>
    <dbReference type="NCBI Taxonomy" id="1125847"/>
    <lineage>
        <taxon>Bacteria</taxon>
        <taxon>Pseudomonadati</taxon>
        <taxon>Pseudomonadota</taxon>
        <taxon>Alphaproteobacteria</taxon>
        <taxon>Hyphomicrobiales</taxon>
        <taxon>Rhizobiaceae</taxon>
        <taxon>Rhizobium/Agrobacterium group</taxon>
        <taxon>Pseudorhizobium</taxon>
    </lineage>
</organism>
<dbReference type="AlphaFoldDB" id="L0NJF5"/>
<dbReference type="SUPFAM" id="SSF53822">
    <property type="entry name" value="Periplasmic binding protein-like I"/>
    <property type="match status" value="1"/>
</dbReference>
<evidence type="ECO:0000259" key="6">
    <source>
        <dbReference type="Pfam" id="PF13407"/>
    </source>
</evidence>
<comment type="subcellular location">
    <subcellularLocation>
        <location evidence="1">Cell envelope</location>
    </subcellularLocation>
</comment>
<proteinExistence type="inferred from homology"/>
<dbReference type="Pfam" id="PF13407">
    <property type="entry name" value="Peripla_BP_4"/>
    <property type="match status" value="1"/>
</dbReference>
<dbReference type="RefSeq" id="WP_052640046.1">
    <property type="nucleotide sequence ID" value="NZ_FO082820.1"/>
</dbReference>
<dbReference type="CDD" id="cd06301">
    <property type="entry name" value="PBP1_rhizopine_binding-like"/>
    <property type="match status" value="1"/>
</dbReference>
<protein>
    <submittedName>
        <fullName evidence="7">Putative rhizopine-binding protein, mocB</fullName>
    </submittedName>
</protein>
<dbReference type="OrthoDB" id="250606at2"/>
<sequence length="314" mass="33674">MKKLVLGAITAALMSTAAHAENIGVSMALFDDNFLTVLRNGMSDYVKTLDGVELQIEDAQNDVAKQLDQINNFVASGVDAIIVNPVDTSATEAMTKAAEAAGVPLVYVNREPINVDSLPDNQAFVASNEQESGTLETKEVCRLLSEKGKNPARIYIMMGELSNQAAVMRTQDIKDVMKSGECQVELQIIDEQTANWSRDEAQDLMTNWLSTSETFDAVISNNDEMALGAIQAMKAANVSMEDVVVGGVDATQDALAAMEAGDLDVTVFQDAAGQGKGAVDAALKLAKGENVDQKVYIPFQLVTPDNIAEYKSKN</sequence>
<feature type="coiled-coil region" evidence="4">
    <location>
        <begin position="42"/>
        <end position="69"/>
    </location>
</feature>
<dbReference type="GO" id="GO:0030313">
    <property type="term" value="C:cell envelope"/>
    <property type="evidence" value="ECO:0007669"/>
    <property type="project" value="UniProtKB-SubCell"/>
</dbReference>
<evidence type="ECO:0000256" key="4">
    <source>
        <dbReference type="SAM" id="Coils"/>
    </source>
</evidence>
<dbReference type="STRING" id="1125847.NT26_3238"/>
<dbReference type="PANTHER" id="PTHR46847">
    <property type="entry name" value="D-ALLOSE-BINDING PERIPLASMIC PROTEIN-RELATED"/>
    <property type="match status" value="1"/>
</dbReference>
<feature type="chain" id="PRO_5003947184" evidence="5">
    <location>
        <begin position="21"/>
        <end position="314"/>
    </location>
</feature>
<reference evidence="7 8" key="1">
    <citation type="journal article" date="2013" name="Genome Biol. Evol.">
        <title>Life in an arsenic-containing gold mine: genome and physiology of the autotrophic arsenite-oxidizing bacterium rhizobium sp. NT-26.</title>
        <authorList>
            <person name="Andres J."/>
            <person name="Arsene-Ploetze F."/>
            <person name="Barbe V."/>
            <person name="Brochier-Armanet C."/>
            <person name="Cleiss-Arnold J."/>
            <person name="Coppee J.Y."/>
            <person name="Dillies M.A."/>
            <person name="Geist"/>
            <person name="L"/>
            <person name="Joublin A."/>
            <person name="Koechler S."/>
            <person name="Lassalle F."/>
            <person name="Marchal M."/>
            <person name="Medigue C."/>
            <person name="Muller D."/>
            <person name="Nesme X."/>
            <person name="Plewniak F."/>
            <person name="Proux C."/>
            <person name="Ramirez-Bahena M.H."/>
            <person name="Schenowitz C."/>
            <person name="Sismeiro O."/>
            <person name="Vallenet D."/>
            <person name="Santini J.M."/>
            <person name="Bertin P.N."/>
        </authorList>
    </citation>
    <scope>NUCLEOTIDE SEQUENCE [LARGE SCALE GENOMIC DNA]</scope>
    <source>
        <strain evidence="7 8">NT-26</strain>
    </source>
</reference>